<evidence type="ECO:0000313" key="1">
    <source>
        <dbReference type="EMBL" id="MBX41988.1"/>
    </source>
</evidence>
<sequence>MDGLISPSSHHAIDVIAQSDYLIIPPKQSIEIESGKTKEKPKAGNCYITITEIVLADYLS</sequence>
<name>A0A2P2NHK8_RHIMU</name>
<protein>
    <submittedName>
        <fullName evidence="1">Uncharacterized protein</fullName>
    </submittedName>
</protein>
<dbReference type="AlphaFoldDB" id="A0A2P2NHK8"/>
<proteinExistence type="predicted"/>
<dbReference type="EMBL" id="GGEC01061504">
    <property type="protein sequence ID" value="MBX41988.1"/>
    <property type="molecule type" value="Transcribed_RNA"/>
</dbReference>
<reference evidence="1" key="1">
    <citation type="submission" date="2018-02" db="EMBL/GenBank/DDBJ databases">
        <title>Rhizophora mucronata_Transcriptome.</title>
        <authorList>
            <person name="Meera S.P."/>
            <person name="Sreeshan A."/>
            <person name="Augustine A."/>
        </authorList>
    </citation>
    <scope>NUCLEOTIDE SEQUENCE</scope>
    <source>
        <tissue evidence="1">Leaf</tissue>
    </source>
</reference>
<accession>A0A2P2NHK8</accession>
<organism evidence="1">
    <name type="scientific">Rhizophora mucronata</name>
    <name type="common">Asiatic mangrove</name>
    <dbReference type="NCBI Taxonomy" id="61149"/>
    <lineage>
        <taxon>Eukaryota</taxon>
        <taxon>Viridiplantae</taxon>
        <taxon>Streptophyta</taxon>
        <taxon>Embryophyta</taxon>
        <taxon>Tracheophyta</taxon>
        <taxon>Spermatophyta</taxon>
        <taxon>Magnoliopsida</taxon>
        <taxon>eudicotyledons</taxon>
        <taxon>Gunneridae</taxon>
        <taxon>Pentapetalae</taxon>
        <taxon>rosids</taxon>
        <taxon>fabids</taxon>
        <taxon>Malpighiales</taxon>
        <taxon>Rhizophoraceae</taxon>
        <taxon>Rhizophora</taxon>
    </lineage>
</organism>